<dbReference type="EMBL" id="JACXVP010000005">
    <property type="protein sequence ID" value="KAG5605332.1"/>
    <property type="molecule type" value="Genomic_DNA"/>
</dbReference>
<comment type="caution">
    <text evidence="1">The sequence shown here is derived from an EMBL/GenBank/DDBJ whole genome shotgun (WGS) entry which is preliminary data.</text>
</comment>
<dbReference type="AlphaFoldDB" id="A0A9J5Z1R9"/>
<protein>
    <submittedName>
        <fullName evidence="1">Uncharacterized protein</fullName>
    </submittedName>
</protein>
<evidence type="ECO:0000313" key="2">
    <source>
        <dbReference type="Proteomes" id="UP000824120"/>
    </source>
</evidence>
<dbReference type="Proteomes" id="UP000824120">
    <property type="component" value="Chromosome 5"/>
</dbReference>
<keyword evidence="2" id="KW-1185">Reference proteome</keyword>
<organism evidence="1 2">
    <name type="scientific">Solanum commersonii</name>
    <name type="common">Commerson's wild potato</name>
    <name type="synonym">Commerson's nightshade</name>
    <dbReference type="NCBI Taxonomy" id="4109"/>
    <lineage>
        <taxon>Eukaryota</taxon>
        <taxon>Viridiplantae</taxon>
        <taxon>Streptophyta</taxon>
        <taxon>Embryophyta</taxon>
        <taxon>Tracheophyta</taxon>
        <taxon>Spermatophyta</taxon>
        <taxon>Magnoliopsida</taxon>
        <taxon>eudicotyledons</taxon>
        <taxon>Gunneridae</taxon>
        <taxon>Pentapetalae</taxon>
        <taxon>asterids</taxon>
        <taxon>lamiids</taxon>
        <taxon>Solanales</taxon>
        <taxon>Solanaceae</taxon>
        <taxon>Solanoideae</taxon>
        <taxon>Solaneae</taxon>
        <taxon>Solanum</taxon>
    </lineage>
</organism>
<sequence>MQVTVWPKNVHCNALFSVLPLKCGNYRSMRASLSQFHHHGRGQLQAPTKINTYTIGPFQSAKGERAKLKVKVHLSLYGIVSVDSVTLFEEEDVEVQVVKETTKELPKLKQMKLQLMLLLQLHSKLM</sequence>
<accession>A0A9J5Z1R9</accession>
<evidence type="ECO:0000313" key="1">
    <source>
        <dbReference type="EMBL" id="KAG5605332.1"/>
    </source>
</evidence>
<proteinExistence type="predicted"/>
<gene>
    <name evidence="1" type="ORF">H5410_026824</name>
</gene>
<reference evidence="1 2" key="1">
    <citation type="submission" date="2020-09" db="EMBL/GenBank/DDBJ databases">
        <title>De no assembly of potato wild relative species, Solanum commersonii.</title>
        <authorList>
            <person name="Cho K."/>
        </authorList>
    </citation>
    <scope>NUCLEOTIDE SEQUENCE [LARGE SCALE GENOMIC DNA]</scope>
    <source>
        <strain evidence="1">LZ3.2</strain>
        <tissue evidence="1">Leaf</tissue>
    </source>
</reference>
<name>A0A9J5Z1R9_SOLCO</name>
<dbReference type="OrthoDB" id="1750359at2759"/>
<dbReference type="Gene3D" id="2.60.34.10">
    <property type="entry name" value="Substrate Binding Domain Of DNAk, Chain A, domain 1"/>
    <property type="match status" value="1"/>
</dbReference>
<dbReference type="InterPro" id="IPR029047">
    <property type="entry name" value="HSP70_peptide-bd_sf"/>
</dbReference>